<feature type="compositionally biased region" description="Gly residues" evidence="1">
    <location>
        <begin position="185"/>
        <end position="218"/>
    </location>
</feature>
<evidence type="ECO:0000256" key="1">
    <source>
        <dbReference type="SAM" id="MobiDB-lite"/>
    </source>
</evidence>
<dbReference type="AlphaFoldDB" id="A0A1U7CI98"/>
<proteinExistence type="predicted"/>
<evidence type="ECO:0000313" key="3">
    <source>
        <dbReference type="EMBL" id="APW58665.1"/>
    </source>
</evidence>
<dbReference type="Gene3D" id="2.130.10.10">
    <property type="entry name" value="YVTN repeat-like/Quinoprotein amine dehydrogenase"/>
    <property type="match status" value="2"/>
</dbReference>
<dbReference type="PANTHER" id="PTHR47197">
    <property type="entry name" value="PROTEIN NIRF"/>
    <property type="match status" value="1"/>
</dbReference>
<dbReference type="InterPro" id="IPR015943">
    <property type="entry name" value="WD40/YVTN_repeat-like_dom_sf"/>
</dbReference>
<dbReference type="RefSeq" id="WP_076342946.1">
    <property type="nucleotide sequence ID" value="NZ_CP019082.1"/>
</dbReference>
<evidence type="ECO:0000313" key="4">
    <source>
        <dbReference type="Proteomes" id="UP000186309"/>
    </source>
</evidence>
<keyword evidence="2" id="KW-0732">Signal</keyword>
<feature type="signal peptide" evidence="2">
    <location>
        <begin position="1"/>
        <end position="20"/>
    </location>
</feature>
<dbReference type="SUPFAM" id="SSF51004">
    <property type="entry name" value="C-terminal (heme d1) domain of cytochrome cd1-nitrite reductase"/>
    <property type="match status" value="1"/>
</dbReference>
<dbReference type="OrthoDB" id="9770071at2"/>
<feature type="chain" id="PRO_5012640229" evidence="2">
    <location>
        <begin position="21"/>
        <end position="363"/>
    </location>
</feature>
<dbReference type="EMBL" id="CP019082">
    <property type="protein sequence ID" value="APW58665.1"/>
    <property type="molecule type" value="Genomic_DNA"/>
</dbReference>
<name>A0A1U7CI98_9BACT</name>
<organism evidence="3 4">
    <name type="scientific">Paludisphaera borealis</name>
    <dbReference type="NCBI Taxonomy" id="1387353"/>
    <lineage>
        <taxon>Bacteria</taxon>
        <taxon>Pseudomonadati</taxon>
        <taxon>Planctomycetota</taxon>
        <taxon>Planctomycetia</taxon>
        <taxon>Isosphaerales</taxon>
        <taxon>Isosphaeraceae</taxon>
        <taxon>Paludisphaera</taxon>
    </lineage>
</organism>
<dbReference type="PANTHER" id="PTHR47197:SF3">
    <property type="entry name" value="DIHYDRO-HEME D1 DEHYDROGENASE"/>
    <property type="match status" value="1"/>
</dbReference>
<protein>
    <submittedName>
        <fullName evidence="3">DNA binding beta-propeller fold protein</fullName>
    </submittedName>
</protein>
<dbReference type="InterPro" id="IPR011048">
    <property type="entry name" value="Haem_d1_sf"/>
</dbReference>
<reference evidence="4" key="1">
    <citation type="submission" date="2016-12" db="EMBL/GenBank/DDBJ databases">
        <title>Comparative genomics of four Isosphaeraceae planctomycetes: a common pool of plasmids and glycoside hydrolase genes.</title>
        <authorList>
            <person name="Ivanova A."/>
        </authorList>
    </citation>
    <scope>NUCLEOTIDE SEQUENCE [LARGE SCALE GENOMIC DNA]</scope>
    <source>
        <strain evidence="4">PX4</strain>
    </source>
</reference>
<gene>
    <name evidence="3" type="ORF">BSF38_00065</name>
</gene>
<accession>A0A1U7CI98</accession>
<sequence>MRLIIRLILLVLALSGAAPGEEKSPSTLLVLNKGHRGSTRPSELAIVDPATGHVTARIPTGMESHEVAVTPDGRLAVVTNTGPYSDPGHTLSVIDLKARKEIHRVDLGPLPNPHGIAWHDGKFYFTAEGARLIARYDPATDSVDWMMGVGQNSIHMLVFSKDGKKIFTANRGSGSVGVVSPSPVGGPGGGRPGGLSGEAPGGGPGGGRQGGGLGGRSPGGPSQVLIPVKAGPEGIDVTPDGAQVWVGCRGAISIIDAVGDQVIGTIETGGGGVNRIKFAPDGKRALATHMGPLIVLDVASRKEIKRIDTGGGGSSILITPDGKQAYIGMTEKDKVAVVDLDKLEVVSTLETGEGPDGMAWVGR</sequence>
<dbReference type="InterPro" id="IPR051200">
    <property type="entry name" value="Host-pathogen_enzymatic-act"/>
</dbReference>
<dbReference type="KEGG" id="pbor:BSF38_00065"/>
<keyword evidence="4" id="KW-1185">Reference proteome</keyword>
<evidence type="ECO:0000256" key="2">
    <source>
        <dbReference type="SAM" id="SignalP"/>
    </source>
</evidence>
<dbReference type="Proteomes" id="UP000186309">
    <property type="component" value="Chromosome"/>
</dbReference>
<feature type="region of interest" description="Disordered" evidence="1">
    <location>
        <begin position="176"/>
        <end position="225"/>
    </location>
</feature>
<dbReference type="STRING" id="1387353.BSF38_00065"/>